<dbReference type="EMBL" id="BCNO01000001">
    <property type="protein sequence ID" value="GAQ93872.1"/>
    <property type="molecule type" value="Genomic_DNA"/>
</dbReference>
<dbReference type="AlphaFoldDB" id="A0A0U9HL90"/>
<name>A0A0U9HL90_9BACT</name>
<dbReference type="OrthoDB" id="9813927at2"/>
<accession>A0A0U9HL90</accession>
<sequence length="143" mass="16364">MKRMRDFITKFDDYMSAITFAEAGDFGTAKQIIRKKIVVVVVLSGSEEDIYAIKYSLNLTKRVNGILRIFLKHDGLKKQIKELAEADVDYEISEFRNLSEVSVRKYLDKADLIVIADERLYKEIKSGNIPLVFVQQNKNLVGG</sequence>
<proteinExistence type="predicted"/>
<dbReference type="Proteomes" id="UP000054976">
    <property type="component" value="Unassembled WGS sequence"/>
</dbReference>
<evidence type="ECO:0000313" key="2">
    <source>
        <dbReference type="Proteomes" id="UP000054976"/>
    </source>
</evidence>
<organism evidence="1 2">
    <name type="scientific">Thermodesulfovibrio aggregans</name>
    <dbReference type="NCBI Taxonomy" id="86166"/>
    <lineage>
        <taxon>Bacteria</taxon>
        <taxon>Pseudomonadati</taxon>
        <taxon>Nitrospirota</taxon>
        <taxon>Thermodesulfovibrionia</taxon>
        <taxon>Thermodesulfovibrionales</taxon>
        <taxon>Thermodesulfovibrionaceae</taxon>
        <taxon>Thermodesulfovibrio</taxon>
    </lineage>
</organism>
<comment type="caution">
    <text evidence="1">The sequence shown here is derived from an EMBL/GenBank/DDBJ whole genome shotgun (WGS) entry which is preliminary data.</text>
</comment>
<reference evidence="2" key="1">
    <citation type="submission" date="2016-01" db="EMBL/GenBank/DDBJ databases">
        <title>Draft genome sequence of Thermodesulfovibrio aggregans strain TGE-P1.</title>
        <authorList>
            <person name="Sekiguchi Y."/>
            <person name="Ohashi A."/>
            <person name="Matsuura N."/>
            <person name="Tourlousse M.D."/>
        </authorList>
    </citation>
    <scope>NUCLEOTIDE SEQUENCE [LARGE SCALE GENOMIC DNA]</scope>
    <source>
        <strain evidence="2">TGE-P1</strain>
    </source>
</reference>
<keyword evidence="2" id="KW-1185">Reference proteome</keyword>
<dbReference type="RefSeq" id="WP_059175364.1">
    <property type="nucleotide sequence ID" value="NZ_BCNO01000001.1"/>
</dbReference>
<protein>
    <recommendedName>
        <fullName evidence="3">Universal stress protein</fullName>
    </recommendedName>
</protein>
<dbReference type="STRING" id="86166.TAGGR_136"/>
<gene>
    <name evidence="1" type="ORF">TAGGR_136</name>
</gene>
<evidence type="ECO:0000313" key="1">
    <source>
        <dbReference type="EMBL" id="GAQ93872.1"/>
    </source>
</evidence>
<evidence type="ECO:0008006" key="3">
    <source>
        <dbReference type="Google" id="ProtNLM"/>
    </source>
</evidence>